<keyword evidence="2 3" id="KW-0560">Oxidoreductase</keyword>
<gene>
    <name evidence="7" type="ORF">ACFO5U_07140</name>
</gene>
<keyword evidence="8" id="KW-1185">Reference proteome</keyword>
<name>A0ABV9MCW0_9BACL</name>
<protein>
    <recommendedName>
        <fullName evidence="3">Aldehyde dehydrogenase</fullName>
    </recommendedName>
</protein>
<dbReference type="PANTHER" id="PTHR43570">
    <property type="entry name" value="ALDEHYDE DEHYDROGENASE"/>
    <property type="match status" value="1"/>
</dbReference>
<dbReference type="InterPro" id="IPR016163">
    <property type="entry name" value="Ald_DH_C"/>
</dbReference>
<dbReference type="RefSeq" id="WP_377277930.1">
    <property type="nucleotide sequence ID" value="NZ_JBHSGL010000005.1"/>
</dbReference>
<dbReference type="EMBL" id="JBHSGL010000005">
    <property type="protein sequence ID" value="MFC4712625.1"/>
    <property type="molecule type" value="Genomic_DNA"/>
</dbReference>
<dbReference type="Pfam" id="PF00171">
    <property type="entry name" value="Aldedh"/>
    <property type="match status" value="1"/>
</dbReference>
<dbReference type="SUPFAM" id="SSF53720">
    <property type="entry name" value="ALDH-like"/>
    <property type="match status" value="1"/>
</dbReference>
<sequence length="462" mass="51895">MNFTANDVEEMIHEQHGYYYTGATKSVEFRQTQLVRLKSTIQKHEDDIIEALQLDLGKSEFEAYATEVGFVLDSIGYMAKHLETWMKPEQVKTPLHLQPAKSFVMREPYGSVLVIGPFNYPFQLVMEPLVGALAAGNCAIVKPSEATPNVAHVIRRILEESFPPYYVKVVEGEREEVSALIHASFDYIFFTGSVPVGKVVMKAASERLTPITLELGGKSPAIVDQTANLELAAKRIAWGKFMNTGQTCVAPDYLCVHEAVKEPFMNILKQTIGDFYGENAQDSPDYGRIVNVKHHDRLTDILLKERDHIVYGGDFDRSDRYIEPTLLDGIQWDNPSMEDELFGPVLPVITYNDLPLLMRQIRQLPKPLSAYLFSENERAIRFFLDQLPFGGGCINDTVSHVGSVYLPFGGVGPSGMSAYHGKTSFETFTHAKSIVRKSTKLSTSLTFPPYKNKAKWVRTVLK</sequence>
<evidence type="ECO:0000259" key="6">
    <source>
        <dbReference type="Pfam" id="PF00171"/>
    </source>
</evidence>
<evidence type="ECO:0000313" key="8">
    <source>
        <dbReference type="Proteomes" id="UP001595932"/>
    </source>
</evidence>
<evidence type="ECO:0000256" key="4">
    <source>
        <dbReference type="PROSITE-ProRule" id="PRU10007"/>
    </source>
</evidence>
<evidence type="ECO:0000256" key="5">
    <source>
        <dbReference type="RuleBase" id="RU003345"/>
    </source>
</evidence>
<accession>A0ABV9MCW0</accession>
<organism evidence="7 8">
    <name type="scientific">Planococcus dechangensis</name>
    <dbReference type="NCBI Taxonomy" id="1176255"/>
    <lineage>
        <taxon>Bacteria</taxon>
        <taxon>Bacillati</taxon>
        <taxon>Bacillota</taxon>
        <taxon>Bacilli</taxon>
        <taxon>Bacillales</taxon>
        <taxon>Caryophanaceae</taxon>
        <taxon>Planococcus</taxon>
    </lineage>
</organism>
<evidence type="ECO:0000256" key="2">
    <source>
        <dbReference type="ARBA" id="ARBA00023002"/>
    </source>
</evidence>
<dbReference type="PANTHER" id="PTHR43570:SF16">
    <property type="entry name" value="ALDEHYDE DEHYDROGENASE TYPE III, ISOFORM Q"/>
    <property type="match status" value="1"/>
</dbReference>
<dbReference type="InterPro" id="IPR016160">
    <property type="entry name" value="Ald_DH_CS_CYS"/>
</dbReference>
<dbReference type="InterPro" id="IPR016161">
    <property type="entry name" value="Ald_DH/histidinol_DH"/>
</dbReference>
<dbReference type="InterPro" id="IPR016162">
    <property type="entry name" value="Ald_DH_N"/>
</dbReference>
<evidence type="ECO:0000313" key="7">
    <source>
        <dbReference type="EMBL" id="MFC4712625.1"/>
    </source>
</evidence>
<dbReference type="Gene3D" id="3.40.309.10">
    <property type="entry name" value="Aldehyde Dehydrogenase, Chain A, domain 2"/>
    <property type="match status" value="1"/>
</dbReference>
<proteinExistence type="inferred from homology"/>
<dbReference type="PIRSF" id="PIRSF036492">
    <property type="entry name" value="ALDH"/>
    <property type="match status" value="1"/>
</dbReference>
<comment type="caution">
    <text evidence="7">The sequence shown here is derived from an EMBL/GenBank/DDBJ whole genome shotgun (WGS) entry which is preliminary data.</text>
</comment>
<dbReference type="Gene3D" id="3.40.605.10">
    <property type="entry name" value="Aldehyde Dehydrogenase, Chain A, domain 1"/>
    <property type="match status" value="1"/>
</dbReference>
<dbReference type="Proteomes" id="UP001595932">
    <property type="component" value="Unassembled WGS sequence"/>
</dbReference>
<dbReference type="CDD" id="cd07136">
    <property type="entry name" value="ALDH_YwdH-P39616"/>
    <property type="match status" value="1"/>
</dbReference>
<evidence type="ECO:0000256" key="3">
    <source>
        <dbReference type="PIRNR" id="PIRNR036492"/>
    </source>
</evidence>
<evidence type="ECO:0000256" key="1">
    <source>
        <dbReference type="ARBA" id="ARBA00009986"/>
    </source>
</evidence>
<comment type="similarity">
    <text evidence="1 3 5">Belongs to the aldehyde dehydrogenase family.</text>
</comment>
<dbReference type="InterPro" id="IPR015590">
    <property type="entry name" value="Aldehyde_DH_dom"/>
</dbReference>
<dbReference type="PROSITE" id="PS00687">
    <property type="entry name" value="ALDEHYDE_DEHYDR_GLU"/>
    <property type="match status" value="1"/>
</dbReference>
<dbReference type="InterPro" id="IPR012394">
    <property type="entry name" value="Aldehyde_DH_NAD(P)"/>
</dbReference>
<dbReference type="PROSITE" id="PS00070">
    <property type="entry name" value="ALDEHYDE_DEHYDR_CYS"/>
    <property type="match status" value="1"/>
</dbReference>
<reference evidence="8" key="1">
    <citation type="journal article" date="2019" name="Int. J. Syst. Evol. Microbiol.">
        <title>The Global Catalogue of Microorganisms (GCM) 10K type strain sequencing project: providing services to taxonomists for standard genome sequencing and annotation.</title>
        <authorList>
            <consortium name="The Broad Institute Genomics Platform"/>
            <consortium name="The Broad Institute Genome Sequencing Center for Infectious Disease"/>
            <person name="Wu L."/>
            <person name="Ma J."/>
        </authorList>
    </citation>
    <scope>NUCLEOTIDE SEQUENCE [LARGE SCALE GENOMIC DNA]</scope>
    <source>
        <strain evidence="8">CGMCC 1.12151</strain>
    </source>
</reference>
<feature type="domain" description="Aldehyde dehydrogenase" evidence="6">
    <location>
        <begin position="4"/>
        <end position="434"/>
    </location>
</feature>
<feature type="active site" evidence="4">
    <location>
        <position position="214"/>
    </location>
</feature>
<dbReference type="InterPro" id="IPR029510">
    <property type="entry name" value="Ald_DH_CS_GLU"/>
</dbReference>